<dbReference type="CDD" id="cd00635">
    <property type="entry name" value="PLPDE_III_YBL036c_like"/>
    <property type="match status" value="1"/>
</dbReference>
<dbReference type="PANTHER" id="PTHR10146">
    <property type="entry name" value="PROLINE SYNTHETASE CO-TRANSCRIBED BACTERIAL HOMOLOG PROTEIN"/>
    <property type="match status" value="1"/>
</dbReference>
<evidence type="ECO:0000256" key="1">
    <source>
        <dbReference type="ARBA" id="ARBA00022898"/>
    </source>
</evidence>
<evidence type="ECO:0000259" key="5">
    <source>
        <dbReference type="Pfam" id="PF01168"/>
    </source>
</evidence>
<comment type="function">
    <text evidence="2">Pyridoxal 5'-phosphate (PLP)-binding protein, which is involved in PLP homeostasis.</text>
</comment>
<dbReference type="GO" id="GO:0030170">
    <property type="term" value="F:pyridoxal phosphate binding"/>
    <property type="evidence" value="ECO:0007669"/>
    <property type="project" value="UniProtKB-UniRule"/>
</dbReference>
<feature type="modified residue" description="N6-(pyridoxal phosphate)lysine" evidence="2 3">
    <location>
        <position position="27"/>
    </location>
</feature>
<dbReference type="PIRSF" id="PIRSF004848">
    <property type="entry name" value="YBL036c_PLPDEIII"/>
    <property type="match status" value="1"/>
</dbReference>
<dbReference type="Gene3D" id="3.20.20.10">
    <property type="entry name" value="Alanine racemase"/>
    <property type="match status" value="1"/>
</dbReference>
<keyword evidence="1 2" id="KW-0663">Pyridoxal phosphate</keyword>
<dbReference type="HAMAP" id="MF_02087">
    <property type="entry name" value="PLP_homeostasis"/>
    <property type="match status" value="1"/>
</dbReference>
<dbReference type="RefSeq" id="WP_025071252.1">
    <property type="nucleotide sequence ID" value="NZ_FUXK01000037.1"/>
</dbReference>
<dbReference type="Pfam" id="PF01168">
    <property type="entry name" value="Ala_racemase_N"/>
    <property type="match status" value="1"/>
</dbReference>
<feature type="domain" description="Alanine racemase N-terminal" evidence="5">
    <location>
        <begin position="5"/>
        <end position="221"/>
    </location>
</feature>
<dbReference type="InterPro" id="IPR011078">
    <property type="entry name" value="PyrdxlP_homeostasis"/>
</dbReference>
<evidence type="ECO:0000256" key="3">
    <source>
        <dbReference type="PIRSR" id="PIRSR004848-1"/>
    </source>
</evidence>
<comment type="cofactor">
    <cofactor evidence="3">
        <name>pyridoxal 5'-phosphate</name>
        <dbReference type="ChEBI" id="CHEBI:597326"/>
    </cofactor>
</comment>
<reference evidence="6 7" key="1">
    <citation type="submission" date="2017-02" db="EMBL/GenBank/DDBJ databases">
        <authorList>
            <person name="Peterson S.W."/>
        </authorList>
    </citation>
    <scope>NUCLEOTIDE SEQUENCE [LARGE SCALE GENOMIC DNA]</scope>
    <source>
        <strain evidence="6 7">ATCC 43324</strain>
    </source>
</reference>
<dbReference type="STRING" id="28136.SAMN02745202_02379"/>
<dbReference type="PANTHER" id="PTHR10146:SF14">
    <property type="entry name" value="PYRIDOXAL PHOSPHATE HOMEOSTASIS PROTEIN"/>
    <property type="match status" value="1"/>
</dbReference>
<dbReference type="Proteomes" id="UP000190065">
    <property type="component" value="Unassembled WGS sequence"/>
</dbReference>
<comment type="similarity">
    <text evidence="2 4">Belongs to the pyridoxal phosphate-binding protein YggS/PROSC family.</text>
</comment>
<dbReference type="SUPFAM" id="SSF51419">
    <property type="entry name" value="PLP-binding barrel"/>
    <property type="match status" value="1"/>
</dbReference>
<gene>
    <name evidence="6" type="ORF">SAMN02745202_02379</name>
</gene>
<evidence type="ECO:0000313" key="6">
    <source>
        <dbReference type="EMBL" id="SKA17965.1"/>
    </source>
</evidence>
<dbReference type="InterPro" id="IPR001608">
    <property type="entry name" value="Ala_racemase_N"/>
</dbReference>
<evidence type="ECO:0000313" key="7">
    <source>
        <dbReference type="Proteomes" id="UP000190065"/>
    </source>
</evidence>
<organism evidence="6 7">
    <name type="scientific">Segatella oulorum</name>
    <dbReference type="NCBI Taxonomy" id="28136"/>
    <lineage>
        <taxon>Bacteria</taxon>
        <taxon>Pseudomonadati</taxon>
        <taxon>Bacteroidota</taxon>
        <taxon>Bacteroidia</taxon>
        <taxon>Bacteroidales</taxon>
        <taxon>Prevotellaceae</taxon>
        <taxon>Segatella</taxon>
    </lineage>
</organism>
<dbReference type="PROSITE" id="PS01211">
    <property type="entry name" value="UPF0001"/>
    <property type="match status" value="1"/>
</dbReference>
<proteinExistence type="inferred from homology"/>
<dbReference type="AlphaFoldDB" id="A0A1T4RPM0"/>
<evidence type="ECO:0000256" key="4">
    <source>
        <dbReference type="RuleBase" id="RU004514"/>
    </source>
</evidence>
<protein>
    <recommendedName>
        <fullName evidence="2">Pyridoxal phosphate homeostasis protein</fullName>
        <shortName evidence="2">PLP homeostasis protein</shortName>
    </recommendedName>
</protein>
<dbReference type="eggNOG" id="COG0325">
    <property type="taxonomic scope" value="Bacteria"/>
</dbReference>
<sequence length="224" mass="25741">MEVDVAKNLKTVLQALPKQVQLVAISKYHPVEYIEAAYAEGQRVFGESHEQELKQKVATLPKDIKWHFIGHLQTNKVKYIAPYISMIESVDSLKLLKEIDKQATKHDRTIQVLLELHVAEEETKSGLSFDACRALLDEVEWRQLNHVQICGIMMMATNTDDAVKIAQEFDAAWHFFDEIKQQYFADDDAFCQRSWGMSHDYQIAVQHGSTMVRVGTNIFGPRVY</sequence>
<dbReference type="EMBL" id="FUXK01000037">
    <property type="protein sequence ID" value="SKA17965.1"/>
    <property type="molecule type" value="Genomic_DNA"/>
</dbReference>
<name>A0A1T4RPM0_9BACT</name>
<dbReference type="NCBIfam" id="TIGR00044">
    <property type="entry name" value="YggS family pyridoxal phosphate-dependent enzyme"/>
    <property type="match status" value="1"/>
</dbReference>
<evidence type="ECO:0000256" key="2">
    <source>
        <dbReference type="HAMAP-Rule" id="MF_02087"/>
    </source>
</evidence>
<accession>A0A1T4RPM0</accession>
<dbReference type="InterPro" id="IPR029066">
    <property type="entry name" value="PLP-binding_barrel"/>
</dbReference>